<gene>
    <name evidence="1" type="ORF">GCM10008942_07460</name>
</gene>
<comment type="caution">
    <text evidence="1">The sequence shown here is derived from an EMBL/GenBank/DDBJ whole genome shotgun (WGS) entry which is preliminary data.</text>
</comment>
<evidence type="ECO:0000313" key="1">
    <source>
        <dbReference type="EMBL" id="GAA0561539.1"/>
    </source>
</evidence>
<proteinExistence type="predicted"/>
<name>A0ABN1E8T6_9PROT</name>
<dbReference type="EMBL" id="BAAADD010000002">
    <property type="protein sequence ID" value="GAA0561539.1"/>
    <property type="molecule type" value="Genomic_DNA"/>
</dbReference>
<organism evidence="1 2">
    <name type="scientific">Rhizomicrobium electricum</name>
    <dbReference type="NCBI Taxonomy" id="480070"/>
    <lineage>
        <taxon>Bacteria</taxon>
        <taxon>Pseudomonadati</taxon>
        <taxon>Pseudomonadota</taxon>
        <taxon>Alphaproteobacteria</taxon>
        <taxon>Micropepsales</taxon>
        <taxon>Micropepsaceae</taxon>
        <taxon>Rhizomicrobium</taxon>
    </lineage>
</organism>
<dbReference type="Proteomes" id="UP001499951">
    <property type="component" value="Unassembled WGS sequence"/>
</dbReference>
<protein>
    <submittedName>
        <fullName evidence="1">Uncharacterized protein</fullName>
    </submittedName>
</protein>
<evidence type="ECO:0000313" key="2">
    <source>
        <dbReference type="Proteomes" id="UP001499951"/>
    </source>
</evidence>
<sequence>MTVGLLEVLLARSIVPATAGMIVCARQHMRGRDIAQLDHQAMDGFAE</sequence>
<accession>A0ABN1E8T6</accession>
<reference evidence="1 2" key="1">
    <citation type="journal article" date="2019" name="Int. J. Syst. Evol. Microbiol.">
        <title>The Global Catalogue of Microorganisms (GCM) 10K type strain sequencing project: providing services to taxonomists for standard genome sequencing and annotation.</title>
        <authorList>
            <consortium name="The Broad Institute Genomics Platform"/>
            <consortium name="The Broad Institute Genome Sequencing Center for Infectious Disease"/>
            <person name="Wu L."/>
            <person name="Ma J."/>
        </authorList>
    </citation>
    <scope>NUCLEOTIDE SEQUENCE [LARGE SCALE GENOMIC DNA]</scope>
    <source>
        <strain evidence="1 2">JCM 15089</strain>
    </source>
</reference>
<keyword evidence="2" id="KW-1185">Reference proteome</keyword>